<gene>
    <name evidence="1" type="ORF">NTE_00686</name>
</gene>
<name>A0A075MMV2_9ARCH</name>
<dbReference type="EMBL" id="CP007174">
    <property type="protein sequence ID" value="AIF82766.1"/>
    <property type="molecule type" value="Genomic_DNA"/>
</dbReference>
<dbReference type="Proteomes" id="UP000028194">
    <property type="component" value="Chromosome"/>
</dbReference>
<sequence length="45" mass="5150">MIKHIHRHMFNNISKLQSTGTQILGIVGMFVENIHLYTACVNIIL</sequence>
<proteinExistence type="predicted"/>
<keyword evidence="2" id="KW-1185">Reference proteome</keyword>
<protein>
    <submittedName>
        <fullName evidence="1">Uncharacterized protein</fullName>
    </submittedName>
</protein>
<dbReference type="KEGG" id="nev:NTE_00686"/>
<dbReference type="STRING" id="1459636.NTE_00686"/>
<organism evidence="1 2">
    <name type="scientific">Candidatus Nitrososphaera evergladensis SR1</name>
    <dbReference type="NCBI Taxonomy" id="1459636"/>
    <lineage>
        <taxon>Archaea</taxon>
        <taxon>Nitrososphaerota</taxon>
        <taxon>Nitrososphaeria</taxon>
        <taxon>Nitrososphaerales</taxon>
        <taxon>Nitrososphaeraceae</taxon>
        <taxon>Nitrososphaera</taxon>
    </lineage>
</organism>
<reference evidence="1 2" key="1">
    <citation type="journal article" date="2014" name="PLoS ONE">
        <title>Genome Sequence of Candidatus Nitrososphaera evergladensis from Group I.1b Enriched from Everglades Soil Reveals Novel Genomic Features of the Ammonia-Oxidizing Archaea.</title>
        <authorList>
            <person name="Zhalnina K.V."/>
            <person name="Dias R."/>
            <person name="Leonard M.T."/>
            <person name="Dorr de Quadros P."/>
            <person name="Camargo F.A."/>
            <person name="Drew J.C."/>
            <person name="Farmerie W.G."/>
            <person name="Daroub S.H."/>
            <person name="Triplett E.W."/>
        </authorList>
    </citation>
    <scope>NUCLEOTIDE SEQUENCE [LARGE SCALE GENOMIC DNA]</scope>
    <source>
        <strain evidence="1 2">SR1</strain>
    </source>
</reference>
<evidence type="ECO:0000313" key="2">
    <source>
        <dbReference type="Proteomes" id="UP000028194"/>
    </source>
</evidence>
<dbReference type="AlphaFoldDB" id="A0A075MMV2"/>
<dbReference type="HOGENOM" id="CLU_3194327_0_0_2"/>
<accession>A0A075MMV2</accession>
<evidence type="ECO:0000313" key="1">
    <source>
        <dbReference type="EMBL" id="AIF82766.1"/>
    </source>
</evidence>